<dbReference type="EMBL" id="SNRW01040013">
    <property type="protein sequence ID" value="KAA6347401.1"/>
    <property type="molecule type" value="Genomic_DNA"/>
</dbReference>
<protein>
    <recommendedName>
        <fullName evidence="10">Right handed beta helix domain-containing protein</fullName>
    </recommendedName>
</protein>
<keyword evidence="5" id="KW-0732">Signal</keyword>
<evidence type="ECO:0000313" key="8">
    <source>
        <dbReference type="EMBL" id="KAA6347401.1"/>
    </source>
</evidence>
<keyword evidence="4" id="KW-0964">Secreted</keyword>
<feature type="non-terminal residue" evidence="8">
    <location>
        <position position="252"/>
    </location>
</feature>
<dbReference type="AlphaFoldDB" id="A0A5J4SPR2"/>
<keyword evidence="7" id="KW-0998">Cell outer membrane</keyword>
<organism evidence="8 9">
    <name type="scientific">Streblomastix strix</name>
    <dbReference type="NCBI Taxonomy" id="222440"/>
    <lineage>
        <taxon>Eukaryota</taxon>
        <taxon>Metamonada</taxon>
        <taxon>Preaxostyla</taxon>
        <taxon>Oxymonadida</taxon>
        <taxon>Streblomastigidae</taxon>
        <taxon>Streblomastix</taxon>
    </lineage>
</organism>
<evidence type="ECO:0000256" key="2">
    <source>
        <dbReference type="ARBA" id="ARBA00004442"/>
    </source>
</evidence>
<reference evidence="8 9" key="1">
    <citation type="submission" date="2019-03" db="EMBL/GenBank/DDBJ databases">
        <title>Single cell metagenomics reveals metabolic interactions within the superorganism composed of flagellate Streblomastix strix and complex community of Bacteroidetes bacteria on its surface.</title>
        <authorList>
            <person name="Treitli S.C."/>
            <person name="Kolisko M."/>
            <person name="Husnik F."/>
            <person name="Keeling P."/>
            <person name="Hampl V."/>
        </authorList>
    </citation>
    <scope>NUCLEOTIDE SEQUENCE [LARGE SCALE GENOMIC DNA]</scope>
    <source>
        <strain evidence="8">ST1C</strain>
    </source>
</reference>
<dbReference type="NCBIfam" id="TIGR01376">
    <property type="entry name" value="POMP_repeat"/>
    <property type="match status" value="1"/>
</dbReference>
<proteinExistence type="predicted"/>
<accession>A0A5J4SPR2</accession>
<dbReference type="InterPro" id="IPR003368">
    <property type="entry name" value="POMP_repeat"/>
</dbReference>
<evidence type="ECO:0000313" key="9">
    <source>
        <dbReference type="Proteomes" id="UP000324800"/>
    </source>
</evidence>
<evidence type="ECO:0000256" key="6">
    <source>
        <dbReference type="ARBA" id="ARBA00023136"/>
    </source>
</evidence>
<evidence type="ECO:0000256" key="5">
    <source>
        <dbReference type="ARBA" id="ARBA00022729"/>
    </source>
</evidence>
<evidence type="ECO:0000256" key="4">
    <source>
        <dbReference type="ARBA" id="ARBA00022525"/>
    </source>
</evidence>
<name>A0A5J4SPR2_9EUKA</name>
<comment type="subcellular location">
    <subcellularLocation>
        <location evidence="1">Cell envelope</location>
    </subcellularLocation>
    <subcellularLocation>
        <location evidence="2">Cell outer membrane</location>
    </subcellularLocation>
    <subcellularLocation>
        <location evidence="3">Secreted</location>
    </subcellularLocation>
</comment>
<evidence type="ECO:0000256" key="3">
    <source>
        <dbReference type="ARBA" id="ARBA00004613"/>
    </source>
</evidence>
<evidence type="ECO:0000256" key="1">
    <source>
        <dbReference type="ARBA" id="ARBA00004196"/>
    </source>
</evidence>
<keyword evidence="6" id="KW-0472">Membrane</keyword>
<sequence>MTSGSSSISVGLVQLNVGGLSISNLQVNSISIASNSVIKVNNGAGEVNISGSVFNSVSRTGSGNGAAINAELNGGSKLTIKDQCSFTSCSSTENGGAIYASLSSGASGSVSIIGSASTFSSCTVSSESGLGGAIYLDLANGTETQYDLTGASYGAGNNAQYGKNLFIKAANLRTAVPIHTTESPTKTKIGAIDDEYEKANPTNLMGYDGVNILAFPLYYVYTAVTSNIYHVNNGAVEFNYISFSINTNAESG</sequence>
<dbReference type="Proteomes" id="UP000324800">
    <property type="component" value="Unassembled WGS sequence"/>
</dbReference>
<evidence type="ECO:0008006" key="10">
    <source>
        <dbReference type="Google" id="ProtNLM"/>
    </source>
</evidence>
<gene>
    <name evidence="8" type="ORF">EZS28_052030</name>
</gene>
<evidence type="ECO:0000256" key="7">
    <source>
        <dbReference type="ARBA" id="ARBA00023237"/>
    </source>
</evidence>
<comment type="caution">
    <text evidence="8">The sequence shown here is derived from an EMBL/GenBank/DDBJ whole genome shotgun (WGS) entry which is preliminary data.</text>
</comment>
<dbReference type="GO" id="GO:0005576">
    <property type="term" value="C:extracellular region"/>
    <property type="evidence" value="ECO:0007669"/>
    <property type="project" value="UniProtKB-SubCell"/>
</dbReference>